<name>C1G8A2_PARBD</name>
<proteinExistence type="predicted"/>
<accession>C1G8A2</accession>
<dbReference type="GeneID" id="22582716"/>
<evidence type="ECO:0000313" key="2">
    <source>
        <dbReference type="Proteomes" id="UP000001628"/>
    </source>
</evidence>
<dbReference type="RefSeq" id="XP_010758391.1">
    <property type="nucleotide sequence ID" value="XM_010760089.1"/>
</dbReference>
<keyword evidence="2" id="KW-1185">Reference proteome</keyword>
<protein>
    <submittedName>
        <fullName evidence="1">Uncharacterized protein</fullName>
    </submittedName>
</protein>
<dbReference type="EMBL" id="KN275959">
    <property type="protein sequence ID" value="EEH47309.2"/>
    <property type="molecule type" value="Genomic_DNA"/>
</dbReference>
<dbReference type="HOGENOM" id="CLU_1791494_0_0_1"/>
<dbReference type="Proteomes" id="UP000001628">
    <property type="component" value="Unassembled WGS sequence"/>
</dbReference>
<evidence type="ECO:0000313" key="1">
    <source>
        <dbReference type="EMBL" id="EEH47309.2"/>
    </source>
</evidence>
<reference evidence="1 2" key="1">
    <citation type="journal article" date="2011" name="PLoS Genet.">
        <title>Comparative genomic analysis of human fungal pathogens causing paracoccidioidomycosis.</title>
        <authorList>
            <person name="Desjardins C.A."/>
            <person name="Champion M.D."/>
            <person name="Holder J.W."/>
            <person name="Muszewska A."/>
            <person name="Goldberg J."/>
            <person name="Bailao A.M."/>
            <person name="Brigido M.M."/>
            <person name="Ferreira M.E."/>
            <person name="Garcia A.M."/>
            <person name="Grynberg M."/>
            <person name="Gujja S."/>
            <person name="Heiman D.I."/>
            <person name="Henn M.R."/>
            <person name="Kodira C.D."/>
            <person name="Leon-Narvaez H."/>
            <person name="Longo L.V."/>
            <person name="Ma L.J."/>
            <person name="Malavazi I."/>
            <person name="Matsuo A.L."/>
            <person name="Morais F.V."/>
            <person name="Pereira M."/>
            <person name="Rodriguez-Brito S."/>
            <person name="Sakthikumar S."/>
            <person name="Salem-Izacc S.M."/>
            <person name="Sykes S.M."/>
            <person name="Teixeira M.M."/>
            <person name="Vallejo M.C."/>
            <person name="Walter M.E."/>
            <person name="Yandava C."/>
            <person name="Young S."/>
            <person name="Zeng Q."/>
            <person name="Zucker J."/>
            <person name="Felipe M.S."/>
            <person name="Goldman G.H."/>
            <person name="Haas B.J."/>
            <person name="McEwen J.G."/>
            <person name="Nino-Vega G."/>
            <person name="Puccia R."/>
            <person name="San-Blas G."/>
            <person name="Soares C.M."/>
            <person name="Birren B.W."/>
            <person name="Cuomo C.A."/>
        </authorList>
    </citation>
    <scope>NUCLEOTIDE SEQUENCE [LARGE SCALE GENOMIC DNA]</scope>
    <source>
        <strain evidence="1 2">Pb18</strain>
    </source>
</reference>
<dbReference type="OrthoDB" id="10598140at2759"/>
<sequence length="145" mass="16306">MEEHIGHCCTRLRCCHFFNLPQNSVPVSPSRRGYLQSSSWFKSHGIPSYRPAEDPRLLLASRTTPTEGIDTGARVSGHDKVGHGATEVGADAWIDDECPTVQDATVRRRNHSPGIMEMQKRTSWFMGDGNFNVEMCYSPWKQKLG</sequence>
<feature type="non-terminal residue" evidence="1">
    <location>
        <position position="145"/>
    </location>
</feature>
<dbReference type="VEuPathDB" id="FungiDB:PADG_03407"/>
<dbReference type="KEGG" id="pbn:PADG_03407"/>
<dbReference type="AlphaFoldDB" id="C1G8A2"/>
<organism evidence="1 2">
    <name type="scientific">Paracoccidioides brasiliensis (strain Pb18)</name>
    <dbReference type="NCBI Taxonomy" id="502780"/>
    <lineage>
        <taxon>Eukaryota</taxon>
        <taxon>Fungi</taxon>
        <taxon>Dikarya</taxon>
        <taxon>Ascomycota</taxon>
        <taxon>Pezizomycotina</taxon>
        <taxon>Eurotiomycetes</taxon>
        <taxon>Eurotiomycetidae</taxon>
        <taxon>Onygenales</taxon>
        <taxon>Ajellomycetaceae</taxon>
        <taxon>Paracoccidioides</taxon>
    </lineage>
</organism>
<dbReference type="InParanoid" id="C1G8A2"/>
<gene>
    <name evidence="1" type="ORF">PADG_03407</name>
</gene>